<evidence type="ECO:0000313" key="2">
    <source>
        <dbReference type="EMBL" id="KAL3799504.1"/>
    </source>
</evidence>
<reference evidence="2 3" key="1">
    <citation type="submission" date="2024-10" db="EMBL/GenBank/DDBJ databases">
        <title>Updated reference genomes for cyclostephanoid diatoms.</title>
        <authorList>
            <person name="Roberts W.R."/>
            <person name="Alverson A.J."/>
        </authorList>
    </citation>
    <scope>NUCLEOTIDE SEQUENCE [LARGE SCALE GENOMIC DNA]</scope>
    <source>
        <strain evidence="2 3">AJA010-31</strain>
    </source>
</reference>
<dbReference type="PANTHER" id="PTHR34131:SF3">
    <property type="entry name" value="(RAP ANNOTATION RELEASE2) GALACTOSE-BINDING LIKE DOMAIN CONTAINING PROTEIN"/>
    <property type="match status" value="1"/>
</dbReference>
<keyword evidence="3" id="KW-1185">Reference proteome</keyword>
<dbReference type="AlphaFoldDB" id="A0ABD3QHA6"/>
<evidence type="ECO:0000313" key="3">
    <source>
        <dbReference type="Proteomes" id="UP001530400"/>
    </source>
</evidence>
<protein>
    <submittedName>
        <fullName evidence="2">Uncharacterized protein</fullName>
    </submittedName>
</protein>
<organism evidence="2 3">
    <name type="scientific">Cyclotella atomus</name>
    <dbReference type="NCBI Taxonomy" id="382360"/>
    <lineage>
        <taxon>Eukaryota</taxon>
        <taxon>Sar</taxon>
        <taxon>Stramenopiles</taxon>
        <taxon>Ochrophyta</taxon>
        <taxon>Bacillariophyta</taxon>
        <taxon>Coscinodiscophyceae</taxon>
        <taxon>Thalassiosirophycidae</taxon>
        <taxon>Stephanodiscales</taxon>
        <taxon>Stephanodiscaceae</taxon>
        <taxon>Cyclotella</taxon>
    </lineage>
</organism>
<gene>
    <name evidence="2" type="ORF">ACHAWO_002398</name>
</gene>
<feature type="signal peptide" evidence="1">
    <location>
        <begin position="1"/>
        <end position="19"/>
    </location>
</feature>
<evidence type="ECO:0000256" key="1">
    <source>
        <dbReference type="SAM" id="SignalP"/>
    </source>
</evidence>
<dbReference type="PANTHER" id="PTHR34131">
    <property type="entry name" value="(RAP ANNOTATION RELEASE2) GALACTOSE-BINDING LIKE DOMAIN CONTAINING PROTEIN"/>
    <property type="match status" value="1"/>
</dbReference>
<comment type="caution">
    <text evidence="2">The sequence shown here is derived from an EMBL/GenBank/DDBJ whole genome shotgun (WGS) entry which is preliminary data.</text>
</comment>
<dbReference type="Proteomes" id="UP001530400">
    <property type="component" value="Unassembled WGS sequence"/>
</dbReference>
<accession>A0ABD3QHA6</accession>
<dbReference type="EMBL" id="JALLPJ020000183">
    <property type="protein sequence ID" value="KAL3799504.1"/>
    <property type="molecule type" value="Genomic_DNA"/>
</dbReference>
<keyword evidence="1" id="KW-0732">Signal</keyword>
<sequence length="475" mass="52946">MRVAAVAAILLASANSCQSLSIARPCAHSSRSATACRYANDDYNDGFQDVIKRRPRRAMPHITASRAEEATRAGYIIRQNHVFSDTSAREQTDGNGRRIRPLRVIRRIVLRGGGRRDELNSSNVSANTEASLHEHGFDCDELTEEVTVNVRYGSPNKTPPSSFSSEKTVPNRVTFKSTRQASHSLQSLGLSSKASLTEYMTQPVEQYSLLSFHDEESDANVNSAKARRWLVRRLTAIEAQRYMNKSEHASPANADNLFRLAVPLLPLIGWDLTPVIDLEVIPPNSTYDSAEAYDHEIQESKWAPLKGIRSRVNRNQGNDATVKIRSLRVSLLSTQEVHAAMNCKQSNTDKSARRQNSSLKMQEEALGMVGKVEEWLRPHISFEAELSWNDAFAEMSTVTAKATAITSLIIPKIPSGILRASVPSAFLVKRLGTTLTSKALEICLPRFLRQLDRDYKRWSGVDEASSTKSRQKSHI</sequence>
<proteinExistence type="predicted"/>
<feature type="chain" id="PRO_5044834312" evidence="1">
    <location>
        <begin position="20"/>
        <end position="475"/>
    </location>
</feature>
<name>A0ABD3QHA6_9STRA</name>